<gene>
    <name evidence="2" type="ORF">ABL78_6582</name>
</gene>
<dbReference type="InterPro" id="IPR008656">
    <property type="entry name" value="Inositol_tetrakis-P_1-kinase"/>
</dbReference>
<protein>
    <submittedName>
        <fullName evidence="2">Uncharacterized protein</fullName>
    </submittedName>
</protein>
<reference evidence="2 3" key="1">
    <citation type="journal article" date="2015" name="PLoS Pathog.">
        <title>Leptomonas seymouri: Adaptations to the Dixenous Life Cycle Analyzed by Genome Sequencing, Transcriptome Profiling and Co-infection with Leishmania donovani.</title>
        <authorList>
            <person name="Kraeva N."/>
            <person name="Butenko A."/>
            <person name="Hlavacova J."/>
            <person name="Kostygov A."/>
            <person name="Myskova J."/>
            <person name="Grybchuk D."/>
            <person name="Lestinova T."/>
            <person name="Votypka J."/>
            <person name="Volf P."/>
            <person name="Opperdoes F."/>
            <person name="Flegontov P."/>
            <person name="Lukes J."/>
            <person name="Yurchenko V."/>
        </authorList>
    </citation>
    <scope>NUCLEOTIDE SEQUENCE [LARGE SCALE GENOMIC DNA]</scope>
    <source>
        <strain evidence="2 3">ATCC 30220</strain>
    </source>
</reference>
<feature type="compositionally biased region" description="Basic and acidic residues" evidence="1">
    <location>
        <begin position="640"/>
        <end position="651"/>
    </location>
</feature>
<sequence>MDRASSPPPSLPTITVALCGSAKKHQQSFDALREAGERHNTRLRAEQERYTSGVRTVRFDPNARLSASLNQPEGGAATSTSVVAPSRPKSRSGSRRRSDEANHSTAPADGCSPRGARNLVNNYFFSFVNLNYDVQHHNMVVCTDASIKGEQPPKSHAENEDATGTTMYASDAAAAEAARLAGRVDAVLHKVATFGSPSAVRALERWCKQAQKCRSRRRQAPLIVLDPLEKVQLLMTRSMLYKLLDNTSADGRCVALIPRTFMWDRPGAQRRAVSATVGTSNNAAAAAVATIVEDAVATPLGIHSFMALDDDIKEARTGGSAQGRWWIAKPDEGTGPAFTHHLVMWCTRGHGVRVPPAVQAALPKEASRFILQELYVHALPVVIKVYCIAPHIYIKVNPTVNLLAHLWECTRGSTMMDAAVMIDSQDKAFFSAVTSMSGATSGSSLSQATSSANYGAVANERSTPPLVSSPHPADPAAVPWESMIAPGEWWDAFLAPGTPAHTAVSRLAQEMSGFGGIGLAMYGFDLVLVPQHLAHAYQRKSSRGIGHTEGATVKYETAAAANSSAGVAATAASWSTALPSAPLPFKACEMFDLATGAPTPLLLGSIPVVIDVNYFPGYKGVGEANQHTMELIAAKVASVKEETSPSAHRSDNASGSRDRKHPCNSM</sequence>
<dbReference type="EMBL" id="LJSK01000265">
    <property type="protein sequence ID" value="KPI84375.1"/>
    <property type="molecule type" value="Genomic_DNA"/>
</dbReference>
<organism evidence="2 3">
    <name type="scientific">Leptomonas seymouri</name>
    <dbReference type="NCBI Taxonomy" id="5684"/>
    <lineage>
        <taxon>Eukaryota</taxon>
        <taxon>Discoba</taxon>
        <taxon>Euglenozoa</taxon>
        <taxon>Kinetoplastea</taxon>
        <taxon>Metakinetoplastina</taxon>
        <taxon>Trypanosomatida</taxon>
        <taxon>Trypanosomatidae</taxon>
        <taxon>Leishmaniinae</taxon>
        <taxon>Leptomonas</taxon>
    </lineage>
</organism>
<dbReference type="GO" id="GO:0052725">
    <property type="term" value="F:inositol-1,3,4-trisphosphate 6-kinase activity"/>
    <property type="evidence" value="ECO:0007669"/>
    <property type="project" value="InterPro"/>
</dbReference>
<evidence type="ECO:0000313" key="2">
    <source>
        <dbReference type="EMBL" id="KPI84375.1"/>
    </source>
</evidence>
<dbReference type="Proteomes" id="UP000038009">
    <property type="component" value="Unassembled WGS sequence"/>
</dbReference>
<comment type="caution">
    <text evidence="2">The sequence shown here is derived from an EMBL/GenBank/DDBJ whole genome shotgun (WGS) entry which is preliminary data.</text>
</comment>
<dbReference type="PANTHER" id="PTHR14217:SF1">
    <property type="entry name" value="INOSITOL-TETRAKISPHOSPHATE 1-KINASE"/>
    <property type="match status" value="1"/>
</dbReference>
<dbReference type="OrthoDB" id="245270at2759"/>
<dbReference type="PANTHER" id="PTHR14217">
    <property type="entry name" value="INOSITOL-TETRAKISPHOSPHATE 1-KINASE"/>
    <property type="match status" value="1"/>
</dbReference>
<feature type="region of interest" description="Disordered" evidence="1">
    <location>
        <begin position="35"/>
        <end position="113"/>
    </location>
</feature>
<dbReference type="GO" id="GO:0032957">
    <property type="term" value="P:inositol trisphosphate metabolic process"/>
    <property type="evidence" value="ECO:0007669"/>
    <property type="project" value="InterPro"/>
</dbReference>
<dbReference type="GO" id="GO:0005737">
    <property type="term" value="C:cytoplasm"/>
    <property type="evidence" value="ECO:0007669"/>
    <property type="project" value="TreeGrafter"/>
</dbReference>
<dbReference type="Gene3D" id="3.30.470.20">
    <property type="entry name" value="ATP-grasp fold, B domain"/>
    <property type="match status" value="1"/>
</dbReference>
<dbReference type="AlphaFoldDB" id="A0A0N1PCV4"/>
<dbReference type="GO" id="GO:0047325">
    <property type="term" value="F:inositol-3,4,5,6-tetrakisphosphate 1-kinase activity"/>
    <property type="evidence" value="ECO:0007669"/>
    <property type="project" value="InterPro"/>
</dbReference>
<dbReference type="OMA" id="EHTRGST"/>
<feature type="compositionally biased region" description="Basic and acidic residues" evidence="1">
    <location>
        <begin position="35"/>
        <end position="49"/>
    </location>
</feature>
<evidence type="ECO:0000313" key="3">
    <source>
        <dbReference type="Proteomes" id="UP000038009"/>
    </source>
</evidence>
<proteinExistence type="predicted"/>
<dbReference type="GO" id="GO:0052726">
    <property type="term" value="F:inositol-1,3,4-trisphosphate 5-kinase activity"/>
    <property type="evidence" value="ECO:0007669"/>
    <property type="project" value="InterPro"/>
</dbReference>
<dbReference type="GO" id="GO:0000287">
    <property type="term" value="F:magnesium ion binding"/>
    <property type="evidence" value="ECO:0007669"/>
    <property type="project" value="InterPro"/>
</dbReference>
<evidence type="ECO:0000256" key="1">
    <source>
        <dbReference type="SAM" id="MobiDB-lite"/>
    </source>
</evidence>
<dbReference type="GO" id="GO:0005524">
    <property type="term" value="F:ATP binding"/>
    <property type="evidence" value="ECO:0007669"/>
    <property type="project" value="InterPro"/>
</dbReference>
<feature type="region of interest" description="Disordered" evidence="1">
    <location>
        <begin position="640"/>
        <end position="666"/>
    </location>
</feature>
<dbReference type="VEuPathDB" id="TriTrypDB:Lsey_0265_0130"/>
<feature type="compositionally biased region" description="Polar residues" evidence="1">
    <location>
        <begin position="65"/>
        <end position="83"/>
    </location>
</feature>
<accession>A0A0N1PCV4</accession>
<name>A0A0N1PCV4_LEPSE</name>
<keyword evidence="3" id="KW-1185">Reference proteome</keyword>